<dbReference type="RefSeq" id="WP_379867104.1">
    <property type="nucleotide sequence ID" value="NZ_JBHTBW010000062.1"/>
</dbReference>
<protein>
    <recommendedName>
        <fullName evidence="3">Transposase</fullName>
    </recommendedName>
</protein>
<evidence type="ECO:0000313" key="1">
    <source>
        <dbReference type="EMBL" id="MFC7442915.1"/>
    </source>
</evidence>
<accession>A0ABW2RPB4</accession>
<name>A0ABW2RPB4_9BACL</name>
<keyword evidence="2" id="KW-1185">Reference proteome</keyword>
<dbReference type="Proteomes" id="UP001596500">
    <property type="component" value="Unassembled WGS sequence"/>
</dbReference>
<evidence type="ECO:0008006" key="3">
    <source>
        <dbReference type="Google" id="ProtNLM"/>
    </source>
</evidence>
<proteinExistence type="predicted"/>
<dbReference type="EMBL" id="JBHTBW010000062">
    <property type="protein sequence ID" value="MFC7442915.1"/>
    <property type="molecule type" value="Genomic_DNA"/>
</dbReference>
<organism evidence="1 2">
    <name type="scientific">Laceyella putida</name>
    <dbReference type="NCBI Taxonomy" id="110101"/>
    <lineage>
        <taxon>Bacteria</taxon>
        <taxon>Bacillati</taxon>
        <taxon>Bacillota</taxon>
        <taxon>Bacilli</taxon>
        <taxon>Bacillales</taxon>
        <taxon>Thermoactinomycetaceae</taxon>
        <taxon>Laceyella</taxon>
    </lineage>
</organism>
<gene>
    <name evidence="1" type="ORF">ACFQNG_17740</name>
</gene>
<comment type="caution">
    <text evidence="1">The sequence shown here is derived from an EMBL/GenBank/DDBJ whole genome shotgun (WGS) entry which is preliminary data.</text>
</comment>
<sequence>MAPIKEIAKKRLLNAVCGEKMKRKHTGNRFTISKVAWPNWVEKFGEDWLNFFNPIRFCANDEPFSLDQQITIASFFSLPRGESDDASPVFK</sequence>
<evidence type="ECO:0000313" key="2">
    <source>
        <dbReference type="Proteomes" id="UP001596500"/>
    </source>
</evidence>
<reference evidence="2" key="1">
    <citation type="journal article" date="2019" name="Int. J. Syst. Evol. Microbiol.">
        <title>The Global Catalogue of Microorganisms (GCM) 10K type strain sequencing project: providing services to taxonomists for standard genome sequencing and annotation.</title>
        <authorList>
            <consortium name="The Broad Institute Genomics Platform"/>
            <consortium name="The Broad Institute Genome Sequencing Center for Infectious Disease"/>
            <person name="Wu L."/>
            <person name="Ma J."/>
        </authorList>
    </citation>
    <scope>NUCLEOTIDE SEQUENCE [LARGE SCALE GENOMIC DNA]</scope>
    <source>
        <strain evidence="2">CGMCC 1.12942</strain>
    </source>
</reference>